<proteinExistence type="predicted"/>
<reference evidence="1" key="2">
    <citation type="submission" date="2025-09" db="UniProtKB">
        <authorList>
            <consortium name="Ensembl"/>
        </authorList>
    </citation>
    <scope>IDENTIFICATION</scope>
</reference>
<evidence type="ECO:0000313" key="2">
    <source>
        <dbReference type="Proteomes" id="UP000472270"/>
    </source>
</evidence>
<sequence length="79" mass="8904">LLLYISDPSISIPAIMSILEEFGVISGYKINLSKSVLFTINHANTHQPSYSHPFKVSDSFKYLGVNITKTFSALFKEFF</sequence>
<evidence type="ECO:0000313" key="1">
    <source>
        <dbReference type="Ensembl" id="ENSSRHP00000010415.1"/>
    </source>
</evidence>
<evidence type="ECO:0008006" key="3">
    <source>
        <dbReference type="Google" id="ProtNLM"/>
    </source>
</evidence>
<dbReference type="AlphaFoldDB" id="A0A673GDV6"/>
<protein>
    <recommendedName>
        <fullName evidence="3">Reverse transcriptase domain-containing protein</fullName>
    </recommendedName>
</protein>
<dbReference type="Ensembl" id="ENSSRHT00000010761.1">
    <property type="protein sequence ID" value="ENSSRHP00000010415.1"/>
    <property type="gene ID" value="ENSSRHG00000005883.1"/>
</dbReference>
<keyword evidence="2" id="KW-1185">Reference proteome</keyword>
<dbReference type="Proteomes" id="UP000472270">
    <property type="component" value="Unassembled WGS sequence"/>
</dbReference>
<accession>A0A673GDV6</accession>
<organism evidence="1 2">
    <name type="scientific">Sinocyclocheilus rhinocerous</name>
    <dbReference type="NCBI Taxonomy" id="307959"/>
    <lineage>
        <taxon>Eukaryota</taxon>
        <taxon>Metazoa</taxon>
        <taxon>Chordata</taxon>
        <taxon>Craniata</taxon>
        <taxon>Vertebrata</taxon>
        <taxon>Euteleostomi</taxon>
        <taxon>Actinopterygii</taxon>
        <taxon>Neopterygii</taxon>
        <taxon>Teleostei</taxon>
        <taxon>Ostariophysi</taxon>
        <taxon>Cypriniformes</taxon>
        <taxon>Cyprinidae</taxon>
        <taxon>Cyprininae</taxon>
        <taxon>Sinocyclocheilus</taxon>
    </lineage>
</organism>
<reference evidence="1" key="1">
    <citation type="submission" date="2025-08" db="UniProtKB">
        <authorList>
            <consortium name="Ensembl"/>
        </authorList>
    </citation>
    <scope>IDENTIFICATION</scope>
</reference>
<name>A0A673GDV6_9TELE</name>